<dbReference type="RefSeq" id="WP_279242880.1">
    <property type="nucleotide sequence ID" value="NZ_CP036501.1"/>
</dbReference>
<dbReference type="Pfam" id="PF04325">
    <property type="entry name" value="DUF465"/>
    <property type="match status" value="1"/>
</dbReference>
<keyword evidence="3" id="KW-1185">Reference proteome</keyword>
<gene>
    <name evidence="2" type="ORF">E0F26_04635</name>
</gene>
<organism evidence="2 3">
    <name type="scientific">Candidatus Paraluminiphilus aquimaris</name>
    <dbReference type="NCBI Taxonomy" id="2518994"/>
    <lineage>
        <taxon>Bacteria</taxon>
        <taxon>Pseudomonadati</taxon>
        <taxon>Pseudomonadota</taxon>
        <taxon>Gammaproteobacteria</taxon>
        <taxon>Cellvibrionales</taxon>
        <taxon>Halieaceae</taxon>
        <taxon>Candidatus Paraluminiphilus</taxon>
    </lineage>
</organism>
<protein>
    <submittedName>
        <fullName evidence="2">DUF465 domain-containing protein</fullName>
    </submittedName>
</protein>
<dbReference type="Proteomes" id="UP001317963">
    <property type="component" value="Chromosome"/>
</dbReference>
<dbReference type="Gene3D" id="6.10.280.50">
    <property type="match status" value="1"/>
</dbReference>
<feature type="coiled-coil region" evidence="1">
    <location>
        <begin position="20"/>
        <end position="68"/>
    </location>
</feature>
<name>A0ABY6Q758_9GAMM</name>
<evidence type="ECO:0000256" key="1">
    <source>
        <dbReference type="SAM" id="Coils"/>
    </source>
</evidence>
<reference evidence="2 3" key="1">
    <citation type="submission" date="2019-02" db="EMBL/GenBank/DDBJ databases">
        <title>Halieaceae_genomes.</title>
        <authorList>
            <person name="Li S.-H."/>
        </authorList>
    </citation>
    <scope>NUCLEOTIDE SEQUENCE [LARGE SCALE GENOMIC DNA]</scope>
    <source>
        <strain evidence="2 3">JH123</strain>
    </source>
</reference>
<dbReference type="EMBL" id="CP036501">
    <property type="protein sequence ID" value="UZP74071.1"/>
    <property type="molecule type" value="Genomic_DNA"/>
</dbReference>
<keyword evidence="1" id="KW-0175">Coiled coil</keyword>
<sequence>MRVEINHPAANEPMPAQMRLSILKERHRRLDRELIDLQLQPLADQLHVRRLKREKLRLRDAIETLKDELIPDIDA</sequence>
<dbReference type="InterPro" id="IPR038444">
    <property type="entry name" value="DUF465_sf"/>
</dbReference>
<accession>A0ABY6Q758</accession>
<dbReference type="InterPro" id="IPR007420">
    <property type="entry name" value="DUF465"/>
</dbReference>
<proteinExistence type="predicted"/>
<evidence type="ECO:0000313" key="2">
    <source>
        <dbReference type="EMBL" id="UZP74071.1"/>
    </source>
</evidence>
<evidence type="ECO:0000313" key="3">
    <source>
        <dbReference type="Proteomes" id="UP001317963"/>
    </source>
</evidence>